<evidence type="ECO:0000313" key="2">
    <source>
        <dbReference type="EMBL" id="KAG2194253.1"/>
    </source>
</evidence>
<reference evidence="2" key="1">
    <citation type="submission" date="2020-12" db="EMBL/GenBank/DDBJ databases">
        <title>Metabolic potential, ecology and presence of endohyphal bacteria is reflected in genomic diversity of Mucoromycotina.</title>
        <authorList>
            <person name="Muszewska A."/>
            <person name="Okrasinska A."/>
            <person name="Steczkiewicz K."/>
            <person name="Drgas O."/>
            <person name="Orlowska M."/>
            <person name="Perlinska-Lenart U."/>
            <person name="Aleksandrzak-Piekarczyk T."/>
            <person name="Szatraj K."/>
            <person name="Zielenkiewicz U."/>
            <person name="Pilsyk S."/>
            <person name="Malc E."/>
            <person name="Mieczkowski P."/>
            <person name="Kruszewska J.S."/>
            <person name="Biernat P."/>
            <person name="Pawlowska J."/>
        </authorList>
    </citation>
    <scope>NUCLEOTIDE SEQUENCE</scope>
    <source>
        <strain evidence="2">CBS 226.32</strain>
    </source>
</reference>
<evidence type="ECO:0000256" key="1">
    <source>
        <dbReference type="SAM" id="MobiDB-lite"/>
    </source>
</evidence>
<protein>
    <submittedName>
        <fullName evidence="2">Uncharacterized protein</fullName>
    </submittedName>
</protein>
<comment type="caution">
    <text evidence="2">The sequence shown here is derived from an EMBL/GenBank/DDBJ whole genome shotgun (WGS) entry which is preliminary data.</text>
</comment>
<dbReference type="EMBL" id="JAEPRC010000596">
    <property type="protein sequence ID" value="KAG2194253.1"/>
    <property type="molecule type" value="Genomic_DNA"/>
</dbReference>
<feature type="region of interest" description="Disordered" evidence="1">
    <location>
        <begin position="1"/>
        <end position="46"/>
    </location>
</feature>
<dbReference type="Proteomes" id="UP000650833">
    <property type="component" value="Unassembled WGS sequence"/>
</dbReference>
<dbReference type="AlphaFoldDB" id="A0A8H7QKF9"/>
<feature type="compositionally biased region" description="Basic residues" evidence="1">
    <location>
        <begin position="23"/>
        <end position="32"/>
    </location>
</feature>
<accession>A0A8H7QKF9</accession>
<name>A0A8H7QKF9_9FUNG</name>
<organism evidence="2 3">
    <name type="scientific">Mucor plumbeus</name>
    <dbReference type="NCBI Taxonomy" id="97098"/>
    <lineage>
        <taxon>Eukaryota</taxon>
        <taxon>Fungi</taxon>
        <taxon>Fungi incertae sedis</taxon>
        <taxon>Mucoromycota</taxon>
        <taxon>Mucoromycotina</taxon>
        <taxon>Mucoromycetes</taxon>
        <taxon>Mucorales</taxon>
        <taxon>Mucorineae</taxon>
        <taxon>Mucoraceae</taxon>
        <taxon>Mucor</taxon>
    </lineage>
</organism>
<dbReference type="Pfam" id="PF08555">
    <property type="entry name" value="FAM32A"/>
    <property type="match status" value="1"/>
</dbReference>
<proteinExistence type="predicted"/>
<dbReference type="InterPro" id="IPR013865">
    <property type="entry name" value="FAM32A"/>
</dbReference>
<evidence type="ECO:0000313" key="3">
    <source>
        <dbReference type="Proteomes" id="UP000650833"/>
    </source>
</evidence>
<gene>
    <name evidence="2" type="ORF">INT46_005208</name>
</gene>
<feature type="compositionally biased region" description="Basic and acidic residues" evidence="1">
    <location>
        <begin position="33"/>
        <end position="46"/>
    </location>
</feature>
<keyword evidence="3" id="KW-1185">Reference proteome</keyword>
<sequence length="68" mass="7855">MSSAYDHVKKGSLKFKGGDSTSIKKKKKKSSKSSKDKMDRALREEQQKLKQVYQDVEKTEVSYLNDRV</sequence>